<name>A0ABV1V739_9ACTN</name>
<dbReference type="EMBL" id="JBEPCV010000001">
    <property type="protein sequence ID" value="MER6902312.1"/>
    <property type="molecule type" value="Genomic_DNA"/>
</dbReference>
<organism evidence="2 3">
    <name type="scientific">Streptomyces flaveolus</name>
    <dbReference type="NCBI Taxonomy" id="67297"/>
    <lineage>
        <taxon>Bacteria</taxon>
        <taxon>Bacillati</taxon>
        <taxon>Actinomycetota</taxon>
        <taxon>Actinomycetes</taxon>
        <taxon>Kitasatosporales</taxon>
        <taxon>Streptomycetaceae</taxon>
        <taxon>Streptomyces</taxon>
    </lineage>
</organism>
<protein>
    <submittedName>
        <fullName evidence="2">Uncharacterized protein</fullName>
    </submittedName>
</protein>
<gene>
    <name evidence="2" type="ORF">ABT322_00770</name>
</gene>
<evidence type="ECO:0000256" key="1">
    <source>
        <dbReference type="SAM" id="MobiDB-lite"/>
    </source>
</evidence>
<keyword evidence="3" id="KW-1185">Reference proteome</keyword>
<dbReference type="Proteomes" id="UP001490330">
    <property type="component" value="Unassembled WGS sequence"/>
</dbReference>
<feature type="compositionally biased region" description="Polar residues" evidence="1">
    <location>
        <begin position="16"/>
        <end position="25"/>
    </location>
</feature>
<feature type="region of interest" description="Disordered" evidence="1">
    <location>
        <begin position="1"/>
        <end position="59"/>
    </location>
</feature>
<proteinExistence type="predicted"/>
<comment type="caution">
    <text evidence="2">The sequence shown here is derived from an EMBL/GenBank/DDBJ whole genome shotgun (WGS) entry which is preliminary data.</text>
</comment>
<accession>A0ABV1V739</accession>
<dbReference type="RefSeq" id="WP_350714311.1">
    <property type="nucleotide sequence ID" value="NZ_JBEPCO010000001.1"/>
</dbReference>
<evidence type="ECO:0000313" key="2">
    <source>
        <dbReference type="EMBL" id="MER6902312.1"/>
    </source>
</evidence>
<reference evidence="2 3" key="1">
    <citation type="submission" date="2024-06" db="EMBL/GenBank/DDBJ databases">
        <title>The Natural Products Discovery Center: Release of the First 8490 Sequenced Strains for Exploring Actinobacteria Biosynthetic Diversity.</title>
        <authorList>
            <person name="Kalkreuter E."/>
            <person name="Kautsar S.A."/>
            <person name="Yang D."/>
            <person name="Bader C.D."/>
            <person name="Teijaro C.N."/>
            <person name="Fluegel L."/>
            <person name="Davis C.M."/>
            <person name="Simpson J.R."/>
            <person name="Lauterbach L."/>
            <person name="Steele A.D."/>
            <person name="Gui C."/>
            <person name="Meng S."/>
            <person name="Li G."/>
            <person name="Viehrig K."/>
            <person name="Ye F."/>
            <person name="Su P."/>
            <person name="Kiefer A.F."/>
            <person name="Nichols A."/>
            <person name="Cepeda A.J."/>
            <person name="Yan W."/>
            <person name="Fan B."/>
            <person name="Jiang Y."/>
            <person name="Adhikari A."/>
            <person name="Zheng C.-J."/>
            <person name="Schuster L."/>
            <person name="Cowan T.M."/>
            <person name="Smanski M.J."/>
            <person name="Chevrette M.G."/>
            <person name="De Carvalho L.P.S."/>
            <person name="Shen B."/>
        </authorList>
    </citation>
    <scope>NUCLEOTIDE SEQUENCE [LARGE SCALE GENOMIC DNA]</scope>
    <source>
        <strain evidence="2 3">NPDC000632</strain>
    </source>
</reference>
<evidence type="ECO:0000313" key="3">
    <source>
        <dbReference type="Proteomes" id="UP001490330"/>
    </source>
</evidence>
<sequence length="175" mass="19237">MGYAEHPRRIVRPGQQGPQGQSARPLSSPGAGRRLVGDLGTPRRQAAGAPGPDVTRRELYRPRPQALRDALHRLDAGLDDQACRSLTEWIREEYTTTYGAVPLGFVARCYLGPPYVDHMLNLFGVIVRHFAPAEPMPDPYSSARMPARSGGYAYIEVYSDGLILPVLEDGTVVRP</sequence>